<dbReference type="SUPFAM" id="SSF56219">
    <property type="entry name" value="DNase I-like"/>
    <property type="match status" value="1"/>
</dbReference>
<sequence length="208" mass="24355">MVAIFKVWRLTPLVHQGINIHSKAYQIPLSRVDTHYMSYLPQTIREWNALPPDIPKADTLGTSRSQIDYILVKFVENDIRLKELIQVKILREGHNTSDHYLVSADLCIELRASQKQYRENIRTKINWEKVNKDNYALKVQEVLKDRKYLNIRTPYGIDQATNQILTGLSNALDTCYPRRKSKFIRRKKISWSPKLANAVNKSKKAFFL</sequence>
<gene>
    <name evidence="1" type="ORF">MCOR_31523</name>
</gene>
<reference evidence="1 2" key="1">
    <citation type="submission" date="2020-06" db="EMBL/GenBank/DDBJ databases">
        <authorList>
            <person name="Li R."/>
            <person name="Bekaert M."/>
        </authorList>
    </citation>
    <scope>NUCLEOTIDE SEQUENCE [LARGE SCALE GENOMIC DNA]</scope>
    <source>
        <strain evidence="2">wild</strain>
    </source>
</reference>
<dbReference type="Proteomes" id="UP000507470">
    <property type="component" value="Unassembled WGS sequence"/>
</dbReference>
<evidence type="ECO:0000313" key="2">
    <source>
        <dbReference type="Proteomes" id="UP000507470"/>
    </source>
</evidence>
<protein>
    <recommendedName>
        <fullName evidence="3">Endonuclease/exonuclease/phosphatase domain-containing protein</fullName>
    </recommendedName>
</protein>
<dbReference type="AlphaFoldDB" id="A0A6J8CPK7"/>
<accession>A0A6J8CPK7</accession>
<proteinExistence type="predicted"/>
<evidence type="ECO:0008006" key="3">
    <source>
        <dbReference type="Google" id="ProtNLM"/>
    </source>
</evidence>
<name>A0A6J8CPK7_MYTCO</name>
<dbReference type="InterPro" id="IPR036691">
    <property type="entry name" value="Endo/exonu/phosph_ase_sf"/>
</dbReference>
<keyword evidence="2" id="KW-1185">Reference proteome</keyword>
<evidence type="ECO:0000313" key="1">
    <source>
        <dbReference type="EMBL" id="CAC5397044.1"/>
    </source>
</evidence>
<organism evidence="1 2">
    <name type="scientific">Mytilus coruscus</name>
    <name type="common">Sea mussel</name>
    <dbReference type="NCBI Taxonomy" id="42192"/>
    <lineage>
        <taxon>Eukaryota</taxon>
        <taxon>Metazoa</taxon>
        <taxon>Spiralia</taxon>
        <taxon>Lophotrochozoa</taxon>
        <taxon>Mollusca</taxon>
        <taxon>Bivalvia</taxon>
        <taxon>Autobranchia</taxon>
        <taxon>Pteriomorphia</taxon>
        <taxon>Mytilida</taxon>
        <taxon>Mytiloidea</taxon>
        <taxon>Mytilidae</taxon>
        <taxon>Mytilinae</taxon>
        <taxon>Mytilus</taxon>
    </lineage>
</organism>
<dbReference type="EMBL" id="CACVKT020005663">
    <property type="protein sequence ID" value="CAC5397044.1"/>
    <property type="molecule type" value="Genomic_DNA"/>
</dbReference>